<comment type="caution">
    <text evidence="1">The sequence shown here is derived from an EMBL/GenBank/DDBJ whole genome shotgun (WGS) entry which is preliminary data.</text>
</comment>
<proteinExistence type="predicted"/>
<reference evidence="1 2" key="1">
    <citation type="submission" date="2018-12" db="EMBL/GenBank/DDBJ databases">
        <authorList>
            <person name="Lunina O.N."/>
            <person name="Grouzdev D.S."/>
            <person name="Gorlenko V.M."/>
            <person name="Savvichev A.S."/>
        </authorList>
    </citation>
    <scope>NUCLEOTIDE SEQUENCE [LARGE SCALE GENOMIC DNA]</scope>
    <source>
        <strain evidence="1 2">BrKhr-17</strain>
    </source>
</reference>
<keyword evidence="1" id="KW-0808">Transferase</keyword>
<dbReference type="GO" id="GO:0016740">
    <property type="term" value="F:transferase activity"/>
    <property type="evidence" value="ECO:0007669"/>
    <property type="project" value="UniProtKB-KW"/>
</dbReference>
<sequence length="593" mass="69201">MVKRFLITTPIEETWPSDNEPVLFLGEWCKLYRRKERWEQLGTKTASYHWDDRVKLAGDYRYLQKLHEILLHELSQRLNQLHQVDHSVRYWRIVIGPWLGYFTQMLFDRWFMLQLVVEGGLVGTCKIVDRDALSLIPNDMGDFHQLFPNDVWNEAIYGQLLEKYWSDSIEISRIDGSDENPCAVLPYNGWKQSLRSAAIGLINWSNSIVTRESDYFFISSYLPAQFEIALQFRLGQLPQLWRSKSVPKVKPELSWREWRLNGGNSGDTGFERVVREMIPMHLPTLYLEGYKQLVASTIETSWPKQPKAIFTSNAYSADDFFKVWAAEKVESGTPLVIGQHGGNFGMTPFAFYEEQQIKIADRWLSWGWSDTARPNVRPVGNLKGFGRTVGYDPNGGALMVEMTMPRYSYHLYSSPIAGQTLDYLDDQFQFIEALPSGLHNQVMVRLYKNDCGWDQKDRWLDKFPDIQLDDGVKNIRQLIQKCRVFISTYNATTYLESMCWNIPTIFFWNPHHWELKDDATLYFDQLKSVGIFHETPDGAARQMKLVWDDVSGWWESPEVQTARRLFCERFAHIPDEPIKEMLHAMENSHHGIA</sequence>
<name>A0A432ASS2_CHLPH</name>
<gene>
    <name evidence="1" type="ORF">EKD02_08650</name>
</gene>
<dbReference type="NCBIfam" id="TIGR04331">
    <property type="entry name" value="o_ant_LIC12162"/>
    <property type="match status" value="1"/>
</dbReference>
<dbReference type="InterPro" id="IPR027603">
    <property type="entry name" value="LIC12162"/>
</dbReference>
<accession>A0A432ASS2</accession>
<organism evidence="1 2">
    <name type="scientific">Chlorobium phaeovibrioides</name>
    <dbReference type="NCBI Taxonomy" id="1094"/>
    <lineage>
        <taxon>Bacteria</taxon>
        <taxon>Pseudomonadati</taxon>
        <taxon>Chlorobiota</taxon>
        <taxon>Chlorobiia</taxon>
        <taxon>Chlorobiales</taxon>
        <taxon>Chlorobiaceae</taxon>
        <taxon>Chlorobium/Pelodictyon group</taxon>
        <taxon>Chlorobium</taxon>
    </lineage>
</organism>
<evidence type="ECO:0000313" key="1">
    <source>
        <dbReference type="EMBL" id="RTY35997.1"/>
    </source>
</evidence>
<dbReference type="AlphaFoldDB" id="A0A432ASS2"/>
<dbReference type="Proteomes" id="UP000279908">
    <property type="component" value="Unassembled WGS sequence"/>
</dbReference>
<dbReference type="EMBL" id="RXYK01000015">
    <property type="protein sequence ID" value="RTY35997.1"/>
    <property type="molecule type" value="Genomic_DNA"/>
</dbReference>
<protein>
    <submittedName>
        <fullName evidence="1">Transferase</fullName>
    </submittedName>
</protein>
<evidence type="ECO:0000313" key="2">
    <source>
        <dbReference type="Proteomes" id="UP000279908"/>
    </source>
</evidence>